<dbReference type="InterPro" id="IPR000836">
    <property type="entry name" value="PRTase_dom"/>
</dbReference>
<dbReference type="SUPFAM" id="SSF53271">
    <property type="entry name" value="PRTase-like"/>
    <property type="match status" value="1"/>
</dbReference>
<evidence type="ECO:0000256" key="7">
    <source>
        <dbReference type="ARBA" id="ARBA00022962"/>
    </source>
</evidence>
<dbReference type="InterPro" id="IPR029055">
    <property type="entry name" value="Ntn_hydrolases_N"/>
</dbReference>
<evidence type="ECO:0000313" key="13">
    <source>
        <dbReference type="Proteomes" id="UP000054321"/>
    </source>
</evidence>
<dbReference type="HOGENOM" id="CLU_022389_2_1_1"/>
<dbReference type="AlphaFoldDB" id="A0A0C3CSU6"/>
<dbReference type="UniPathway" id="UPA00074">
    <property type="reaction ID" value="UER00124"/>
</dbReference>
<reference evidence="12 13" key="1">
    <citation type="submission" date="2014-04" db="EMBL/GenBank/DDBJ databases">
        <authorList>
            <consortium name="DOE Joint Genome Institute"/>
            <person name="Kuo A."/>
            <person name="Martino E."/>
            <person name="Perotto S."/>
            <person name="Kohler A."/>
            <person name="Nagy L.G."/>
            <person name="Floudas D."/>
            <person name="Copeland A."/>
            <person name="Barry K.W."/>
            <person name="Cichocki N."/>
            <person name="Veneault-Fourrey C."/>
            <person name="LaButti K."/>
            <person name="Lindquist E.A."/>
            <person name="Lipzen A."/>
            <person name="Lundell T."/>
            <person name="Morin E."/>
            <person name="Murat C."/>
            <person name="Sun H."/>
            <person name="Tunlid A."/>
            <person name="Henrissat B."/>
            <person name="Grigoriev I.V."/>
            <person name="Hibbett D.S."/>
            <person name="Martin F."/>
            <person name="Nordberg H.P."/>
            <person name="Cantor M.N."/>
            <person name="Hua S.X."/>
        </authorList>
    </citation>
    <scope>NUCLEOTIDE SEQUENCE [LARGE SCALE GENOMIC DNA]</scope>
    <source>
        <strain evidence="12 13">Zn</strain>
    </source>
</reference>
<dbReference type="InterPro" id="IPR017932">
    <property type="entry name" value="GATase_2_dom"/>
</dbReference>
<dbReference type="GO" id="GO:0006189">
    <property type="term" value="P:'de novo' IMP biosynthetic process"/>
    <property type="evidence" value="ECO:0007669"/>
    <property type="project" value="UniProtKB-UniPathway"/>
</dbReference>
<comment type="similarity">
    <text evidence="2 8">In the C-terminal section; belongs to the purine/pyrimidine phosphoribosyltransferase family.</text>
</comment>
<keyword evidence="10" id="KW-0479">Metal-binding</keyword>
<accession>A0A0C3CSU6</accession>
<keyword evidence="13" id="KW-1185">Reference proteome</keyword>
<keyword evidence="6 8" id="KW-0658">Purine biosynthesis</keyword>
<evidence type="ECO:0000259" key="11">
    <source>
        <dbReference type="PROSITE" id="PS51278"/>
    </source>
</evidence>
<sequence length="496" mass="54176">MCGIVGVSLCSPRLSAAPELLEASGLLQHRGQDACGIVCGNTDGVVNVHKGKGLVNEVFSSLTSRLEGNFGIGHVRYATNGKFTNMQIQPVIANERGDIAIVHNGNLENTKQLRNHLSSIGLHQNTDMGDSELMLELMLSRKPSSRNCCGSGTGPVPRWIVEGLKDIYAHCVGSFACVFFIPSYGLVACRDANGIKPIIVGERRIDETKVDYMFTSESVTFCNLGYTALGDIGPGEAVFVPTVTAGPGHSRCISQQIVPQRSYSPDIFEYVYFARVESIMDGISVNRMRRFTGEALARTIMKTRSAHGDKFSYDEIDCVIPVPDTSFVCALAAAQYMSKPLSFGLVKNRFVSRTFTLPTQKERSKAVSRKLGTVQEEFEGRNVLIIDDSIVRGTTAVQIVAMARRAGAKKVYFASGSPAIRYNHIHGIDLADQSKLLAYGRSDDEVAEALDCDRVFYLPLEDLIKACTRAKTRGDISSFETGMFNGQYTTRTVAVE</sequence>
<dbReference type="Pfam" id="PF13522">
    <property type="entry name" value="GATase_6"/>
    <property type="match status" value="1"/>
</dbReference>
<dbReference type="InParanoid" id="A0A0C3CSU6"/>
<gene>
    <name evidence="12" type="ORF">OIDMADRAFT_46583</name>
</gene>
<protein>
    <recommendedName>
        <fullName evidence="3 8">Amidophosphoribosyltransferase</fullName>
        <shortName evidence="8">ATase</shortName>
        <ecNumber evidence="3 8">2.4.2.14</ecNumber>
    </recommendedName>
    <alternativeName>
        <fullName evidence="8">Glutamine phosphoribosylpyrophosphate amidotransferase</fullName>
    </alternativeName>
</protein>
<dbReference type="SUPFAM" id="SSF56235">
    <property type="entry name" value="N-terminal nucleophile aminohydrolases (Ntn hydrolases)"/>
    <property type="match status" value="1"/>
</dbReference>
<reference evidence="13" key="2">
    <citation type="submission" date="2015-01" db="EMBL/GenBank/DDBJ databases">
        <title>Evolutionary Origins and Diversification of the Mycorrhizal Mutualists.</title>
        <authorList>
            <consortium name="DOE Joint Genome Institute"/>
            <consortium name="Mycorrhizal Genomics Consortium"/>
            <person name="Kohler A."/>
            <person name="Kuo A."/>
            <person name="Nagy L.G."/>
            <person name="Floudas D."/>
            <person name="Copeland A."/>
            <person name="Barry K.W."/>
            <person name="Cichocki N."/>
            <person name="Veneault-Fourrey C."/>
            <person name="LaButti K."/>
            <person name="Lindquist E.A."/>
            <person name="Lipzen A."/>
            <person name="Lundell T."/>
            <person name="Morin E."/>
            <person name="Murat C."/>
            <person name="Riley R."/>
            <person name="Ohm R."/>
            <person name="Sun H."/>
            <person name="Tunlid A."/>
            <person name="Henrissat B."/>
            <person name="Grigoriev I.V."/>
            <person name="Hibbett D.S."/>
            <person name="Martin F."/>
        </authorList>
    </citation>
    <scope>NUCLEOTIDE SEQUENCE [LARGE SCALE GENOMIC DNA]</scope>
    <source>
        <strain evidence="13">Zn</strain>
    </source>
</reference>
<dbReference type="STRING" id="913774.A0A0C3CSU6"/>
<dbReference type="GO" id="GO:0009113">
    <property type="term" value="P:purine nucleobase biosynthetic process"/>
    <property type="evidence" value="ECO:0007669"/>
    <property type="project" value="InterPro"/>
</dbReference>
<dbReference type="PIRSF" id="PIRSF000485">
    <property type="entry name" value="Amd_phspho_trans"/>
    <property type="match status" value="1"/>
</dbReference>
<dbReference type="GO" id="GO:0004044">
    <property type="term" value="F:amidophosphoribosyltransferase activity"/>
    <property type="evidence" value="ECO:0007669"/>
    <property type="project" value="UniProtKB-EC"/>
</dbReference>
<evidence type="ECO:0000256" key="2">
    <source>
        <dbReference type="ARBA" id="ARBA00010138"/>
    </source>
</evidence>
<dbReference type="GO" id="GO:0046872">
    <property type="term" value="F:metal ion binding"/>
    <property type="evidence" value="ECO:0007669"/>
    <property type="project" value="UniProtKB-KW"/>
</dbReference>
<keyword evidence="5 8" id="KW-0808">Transferase</keyword>
<feature type="binding site" evidence="10">
    <location>
        <position position="388"/>
    </location>
    <ligand>
        <name>Mg(2+)</name>
        <dbReference type="ChEBI" id="CHEBI:18420"/>
    </ligand>
</feature>
<dbReference type="EC" id="2.4.2.14" evidence="3 8"/>
<evidence type="ECO:0000256" key="4">
    <source>
        <dbReference type="ARBA" id="ARBA00022676"/>
    </source>
</evidence>
<dbReference type="Gene3D" id="3.60.20.10">
    <property type="entry name" value="Glutamine Phosphoribosylpyrophosphate, subunit 1, domain 1"/>
    <property type="match status" value="1"/>
</dbReference>
<evidence type="ECO:0000256" key="3">
    <source>
        <dbReference type="ARBA" id="ARBA00011941"/>
    </source>
</evidence>
<keyword evidence="7" id="KW-0315">Glutamine amidotransferase</keyword>
<dbReference type="InterPro" id="IPR005854">
    <property type="entry name" value="PurF"/>
</dbReference>
<feature type="domain" description="Glutamine amidotransferase type-2" evidence="11">
    <location>
        <begin position="2"/>
        <end position="243"/>
    </location>
</feature>
<organism evidence="12 13">
    <name type="scientific">Oidiodendron maius (strain Zn)</name>
    <dbReference type="NCBI Taxonomy" id="913774"/>
    <lineage>
        <taxon>Eukaryota</taxon>
        <taxon>Fungi</taxon>
        <taxon>Dikarya</taxon>
        <taxon>Ascomycota</taxon>
        <taxon>Pezizomycotina</taxon>
        <taxon>Leotiomycetes</taxon>
        <taxon>Leotiomycetes incertae sedis</taxon>
        <taxon>Myxotrichaceae</taxon>
        <taxon>Oidiodendron</taxon>
    </lineage>
</organism>
<comment type="pathway">
    <text evidence="1 8">Purine metabolism; IMP biosynthesis via de novo pathway; N(1)-(5-phospho-D-ribosyl)glycinamide from 5-phospho-alpha-D-ribose 1-diphosphate: step 1/2.</text>
</comment>
<dbReference type="OrthoDB" id="191723at2759"/>
<evidence type="ECO:0000256" key="9">
    <source>
        <dbReference type="PIRSR" id="PIRSR000485-1"/>
    </source>
</evidence>
<evidence type="ECO:0000256" key="6">
    <source>
        <dbReference type="ARBA" id="ARBA00022755"/>
    </source>
</evidence>
<evidence type="ECO:0000256" key="5">
    <source>
        <dbReference type="ARBA" id="ARBA00022679"/>
    </source>
</evidence>
<comment type="catalytic activity">
    <reaction evidence="8">
        <text>5-phospho-beta-D-ribosylamine + L-glutamate + diphosphate = 5-phospho-alpha-D-ribose 1-diphosphate + L-glutamine + H2O</text>
        <dbReference type="Rhea" id="RHEA:14905"/>
        <dbReference type="ChEBI" id="CHEBI:15377"/>
        <dbReference type="ChEBI" id="CHEBI:29985"/>
        <dbReference type="ChEBI" id="CHEBI:33019"/>
        <dbReference type="ChEBI" id="CHEBI:58017"/>
        <dbReference type="ChEBI" id="CHEBI:58359"/>
        <dbReference type="ChEBI" id="CHEBI:58681"/>
        <dbReference type="EC" id="2.4.2.14"/>
    </reaction>
</comment>
<name>A0A0C3CSU6_OIDMZ</name>
<keyword evidence="10" id="KW-0460">Magnesium</keyword>
<proteinExistence type="inferred from homology"/>
<evidence type="ECO:0000313" key="12">
    <source>
        <dbReference type="EMBL" id="KIM92752.1"/>
    </source>
</evidence>
<feature type="binding site" evidence="10">
    <location>
        <position position="325"/>
    </location>
    <ligand>
        <name>Mg(2+)</name>
        <dbReference type="ChEBI" id="CHEBI:18420"/>
    </ligand>
</feature>
<feature type="active site" description="Nucleophile" evidence="9">
    <location>
        <position position="2"/>
    </location>
</feature>
<dbReference type="PROSITE" id="PS51278">
    <property type="entry name" value="GATASE_TYPE_2"/>
    <property type="match status" value="1"/>
</dbReference>
<evidence type="ECO:0000256" key="8">
    <source>
        <dbReference type="PIRNR" id="PIRNR000485"/>
    </source>
</evidence>
<evidence type="ECO:0000256" key="10">
    <source>
        <dbReference type="PIRSR" id="PIRSR000485-2"/>
    </source>
</evidence>
<dbReference type="EMBL" id="KN832907">
    <property type="protein sequence ID" value="KIM92752.1"/>
    <property type="molecule type" value="Genomic_DNA"/>
</dbReference>
<dbReference type="CDD" id="cd06223">
    <property type="entry name" value="PRTases_typeI"/>
    <property type="match status" value="1"/>
</dbReference>
<feature type="binding site" evidence="10">
    <location>
        <position position="387"/>
    </location>
    <ligand>
        <name>Mg(2+)</name>
        <dbReference type="ChEBI" id="CHEBI:18420"/>
    </ligand>
</feature>
<dbReference type="InterPro" id="IPR029057">
    <property type="entry name" value="PRTase-like"/>
</dbReference>
<keyword evidence="4 8" id="KW-0328">Glycosyltransferase</keyword>
<dbReference type="PANTHER" id="PTHR11907">
    <property type="entry name" value="AMIDOPHOSPHORIBOSYLTRANSFERASE"/>
    <property type="match status" value="1"/>
</dbReference>
<dbReference type="Proteomes" id="UP000054321">
    <property type="component" value="Unassembled WGS sequence"/>
</dbReference>
<comment type="cofactor">
    <cofactor evidence="10">
        <name>Mg(2+)</name>
        <dbReference type="ChEBI" id="CHEBI:18420"/>
    </cofactor>
    <text evidence="10">Binds 1 Mg(2+) ion per subunit.</text>
</comment>
<evidence type="ECO:0000256" key="1">
    <source>
        <dbReference type="ARBA" id="ARBA00005209"/>
    </source>
</evidence>
<dbReference type="Gene3D" id="3.40.50.2020">
    <property type="match status" value="1"/>
</dbReference>